<dbReference type="EMBL" id="JBHMBK010000068">
    <property type="protein sequence ID" value="MFB9691042.1"/>
    <property type="molecule type" value="Genomic_DNA"/>
</dbReference>
<dbReference type="PRINTS" id="PR00039">
    <property type="entry name" value="HTHLYSR"/>
</dbReference>
<evidence type="ECO:0000256" key="3">
    <source>
        <dbReference type="ARBA" id="ARBA00023125"/>
    </source>
</evidence>
<organism evidence="6 7">
    <name type="scientific">Amycolatopsis plumensis</name>
    <dbReference type="NCBI Taxonomy" id="236508"/>
    <lineage>
        <taxon>Bacteria</taxon>
        <taxon>Bacillati</taxon>
        <taxon>Actinomycetota</taxon>
        <taxon>Actinomycetes</taxon>
        <taxon>Pseudonocardiales</taxon>
        <taxon>Pseudonocardiaceae</taxon>
        <taxon>Amycolatopsis</taxon>
    </lineage>
</organism>
<reference evidence="6 7" key="1">
    <citation type="submission" date="2024-09" db="EMBL/GenBank/DDBJ databases">
        <authorList>
            <person name="Sun Q."/>
            <person name="Mori K."/>
        </authorList>
    </citation>
    <scope>NUCLEOTIDE SEQUENCE [LARGE SCALE GENOMIC DNA]</scope>
    <source>
        <strain evidence="6 7">JCM 13852</strain>
    </source>
</reference>
<dbReference type="PANTHER" id="PTHR30346:SF29">
    <property type="entry name" value="LYSR SUBSTRATE-BINDING"/>
    <property type="match status" value="1"/>
</dbReference>
<dbReference type="PROSITE" id="PS50931">
    <property type="entry name" value="HTH_LYSR"/>
    <property type="match status" value="1"/>
</dbReference>
<keyword evidence="4" id="KW-0804">Transcription</keyword>
<keyword evidence="7" id="KW-1185">Reference proteome</keyword>
<dbReference type="Gene3D" id="3.40.190.290">
    <property type="match status" value="1"/>
</dbReference>
<dbReference type="SUPFAM" id="SSF53850">
    <property type="entry name" value="Periplasmic binding protein-like II"/>
    <property type="match status" value="1"/>
</dbReference>
<gene>
    <name evidence="6" type="ORF">ACFFTO_43300</name>
</gene>
<dbReference type="Pfam" id="PF00126">
    <property type="entry name" value="HTH_1"/>
    <property type="match status" value="1"/>
</dbReference>
<keyword evidence="3" id="KW-0238">DNA-binding</keyword>
<dbReference type="InterPro" id="IPR036388">
    <property type="entry name" value="WH-like_DNA-bd_sf"/>
</dbReference>
<dbReference type="Pfam" id="PF03466">
    <property type="entry name" value="LysR_substrate"/>
    <property type="match status" value="1"/>
</dbReference>
<dbReference type="InterPro" id="IPR036390">
    <property type="entry name" value="WH_DNA-bd_sf"/>
</dbReference>
<dbReference type="RefSeq" id="WP_378207414.1">
    <property type="nucleotide sequence ID" value="NZ_JBHMBK010000068.1"/>
</dbReference>
<dbReference type="Proteomes" id="UP001589535">
    <property type="component" value="Unassembled WGS sequence"/>
</dbReference>
<comment type="similarity">
    <text evidence="1">Belongs to the LysR transcriptional regulatory family.</text>
</comment>
<dbReference type="InterPro" id="IPR000847">
    <property type="entry name" value="LysR_HTH_N"/>
</dbReference>
<name>A0ABV5UI02_9PSEU</name>
<accession>A0ABV5UI02</accession>
<dbReference type="Gene3D" id="1.10.10.10">
    <property type="entry name" value="Winged helix-like DNA-binding domain superfamily/Winged helix DNA-binding domain"/>
    <property type="match status" value="1"/>
</dbReference>
<evidence type="ECO:0000256" key="4">
    <source>
        <dbReference type="ARBA" id="ARBA00023163"/>
    </source>
</evidence>
<comment type="caution">
    <text evidence="6">The sequence shown here is derived from an EMBL/GenBank/DDBJ whole genome shotgun (WGS) entry which is preliminary data.</text>
</comment>
<keyword evidence="2" id="KW-0805">Transcription regulation</keyword>
<evidence type="ECO:0000313" key="6">
    <source>
        <dbReference type="EMBL" id="MFB9691042.1"/>
    </source>
</evidence>
<dbReference type="SUPFAM" id="SSF46785">
    <property type="entry name" value="Winged helix' DNA-binding domain"/>
    <property type="match status" value="1"/>
</dbReference>
<proteinExistence type="inferred from homology"/>
<dbReference type="InterPro" id="IPR005119">
    <property type="entry name" value="LysR_subst-bd"/>
</dbReference>
<evidence type="ECO:0000313" key="7">
    <source>
        <dbReference type="Proteomes" id="UP001589535"/>
    </source>
</evidence>
<feature type="domain" description="HTH lysR-type" evidence="5">
    <location>
        <begin position="3"/>
        <end position="60"/>
    </location>
</feature>
<protein>
    <submittedName>
        <fullName evidence="6">LysR family transcriptional regulator</fullName>
    </submittedName>
</protein>
<evidence type="ECO:0000256" key="1">
    <source>
        <dbReference type="ARBA" id="ARBA00009437"/>
    </source>
</evidence>
<sequence>MPLGLQQLRAFVAVVDTGGFTLASDEIGLTQSAISHAVAALEREIGTALISRGREGVRLTGPGERVLVHARTALRQVELIEEEAAAIRGLRRGRLRVGGFPSACQLLPPLIAELRRIHPGIEVALWEGTDQEVARWLAEGLIDLGMRASLAPPAACDLVLAADLMVAVVDKRHPLAAEPDVALADLQDDPLLVSDGGCEPLLDELHAAAGLPLRVAQRVREMATLLAMVRAGLGVTVVPELSLASRQGITALPLRPASRRRVLLDIPAGTPPPAALQTFQEILRRGEQAGKM</sequence>
<dbReference type="PANTHER" id="PTHR30346">
    <property type="entry name" value="TRANSCRIPTIONAL DUAL REGULATOR HCAR-RELATED"/>
    <property type="match status" value="1"/>
</dbReference>
<evidence type="ECO:0000259" key="5">
    <source>
        <dbReference type="PROSITE" id="PS50931"/>
    </source>
</evidence>
<dbReference type="CDD" id="cd05466">
    <property type="entry name" value="PBP2_LTTR_substrate"/>
    <property type="match status" value="1"/>
</dbReference>
<evidence type="ECO:0000256" key="2">
    <source>
        <dbReference type="ARBA" id="ARBA00023015"/>
    </source>
</evidence>